<comment type="caution">
    <text evidence="6">The sequence shown here is derived from an EMBL/GenBank/DDBJ whole genome shotgun (WGS) entry which is preliminary data.</text>
</comment>
<feature type="transmembrane region" description="Helical" evidence="5">
    <location>
        <begin position="321"/>
        <end position="342"/>
    </location>
</feature>
<dbReference type="PANTHER" id="PTHR23502">
    <property type="entry name" value="MAJOR FACILITATOR SUPERFAMILY"/>
    <property type="match status" value="1"/>
</dbReference>
<evidence type="ECO:0000256" key="1">
    <source>
        <dbReference type="ARBA" id="ARBA00004141"/>
    </source>
</evidence>
<keyword evidence="7" id="KW-1185">Reference proteome</keyword>
<proteinExistence type="predicted"/>
<evidence type="ECO:0000256" key="5">
    <source>
        <dbReference type="SAM" id="Phobius"/>
    </source>
</evidence>
<dbReference type="PANTHER" id="PTHR23502:SF64">
    <property type="entry name" value="TRANSPORTER, PUTATIVE (AFU_ORTHOLOGUE AFUA_3G11760)-RELATED"/>
    <property type="match status" value="1"/>
</dbReference>
<dbReference type="InterPro" id="IPR011701">
    <property type="entry name" value="MFS"/>
</dbReference>
<dbReference type="GO" id="GO:0022857">
    <property type="term" value="F:transmembrane transporter activity"/>
    <property type="evidence" value="ECO:0007669"/>
    <property type="project" value="InterPro"/>
</dbReference>
<evidence type="ECO:0000313" key="6">
    <source>
        <dbReference type="EMBL" id="GJJ08853.1"/>
    </source>
</evidence>
<keyword evidence="4 5" id="KW-0472">Membrane</keyword>
<dbReference type="InterPro" id="IPR036259">
    <property type="entry name" value="MFS_trans_sf"/>
</dbReference>
<keyword evidence="3 5" id="KW-1133">Transmembrane helix</keyword>
<name>A0AAV5A5V3_9AGAM</name>
<dbReference type="GO" id="GO:0005886">
    <property type="term" value="C:plasma membrane"/>
    <property type="evidence" value="ECO:0007669"/>
    <property type="project" value="TreeGrafter"/>
</dbReference>
<feature type="transmembrane region" description="Helical" evidence="5">
    <location>
        <begin position="67"/>
        <end position="87"/>
    </location>
</feature>
<evidence type="ECO:0000256" key="4">
    <source>
        <dbReference type="ARBA" id="ARBA00023136"/>
    </source>
</evidence>
<dbReference type="Gene3D" id="1.20.1250.20">
    <property type="entry name" value="MFS general substrate transporter like domains"/>
    <property type="match status" value="2"/>
</dbReference>
<accession>A0AAV5A5V3</accession>
<feature type="transmembrane region" description="Helical" evidence="5">
    <location>
        <begin position="279"/>
        <end position="300"/>
    </location>
</feature>
<feature type="transmembrane region" description="Helical" evidence="5">
    <location>
        <begin position="127"/>
        <end position="147"/>
    </location>
</feature>
<reference evidence="6" key="1">
    <citation type="submission" date="2021-10" db="EMBL/GenBank/DDBJ databases">
        <title>De novo Genome Assembly of Clathrus columnatus (Basidiomycota, Fungi) Using Illumina and Nanopore Sequence Data.</title>
        <authorList>
            <person name="Ogiso-Tanaka E."/>
            <person name="Itagaki H."/>
            <person name="Hosoya T."/>
            <person name="Hosaka K."/>
        </authorList>
    </citation>
    <scope>NUCLEOTIDE SEQUENCE</scope>
    <source>
        <strain evidence="6">MO-923</strain>
    </source>
</reference>
<evidence type="ECO:0000313" key="7">
    <source>
        <dbReference type="Proteomes" id="UP001050691"/>
    </source>
</evidence>
<organism evidence="6 7">
    <name type="scientific">Clathrus columnatus</name>
    <dbReference type="NCBI Taxonomy" id="1419009"/>
    <lineage>
        <taxon>Eukaryota</taxon>
        <taxon>Fungi</taxon>
        <taxon>Dikarya</taxon>
        <taxon>Basidiomycota</taxon>
        <taxon>Agaricomycotina</taxon>
        <taxon>Agaricomycetes</taxon>
        <taxon>Phallomycetidae</taxon>
        <taxon>Phallales</taxon>
        <taxon>Clathraceae</taxon>
        <taxon>Clathrus</taxon>
    </lineage>
</organism>
<dbReference type="Proteomes" id="UP001050691">
    <property type="component" value="Unassembled WGS sequence"/>
</dbReference>
<feature type="transmembrane region" description="Helical" evidence="5">
    <location>
        <begin position="248"/>
        <end position="273"/>
    </location>
</feature>
<sequence>MGNPTTANDHDSLIKVNEKIIKADGSGSLTINPTETVEGTDVENGNKFDLELEDEIYNRFSQSRKRAIVAIVSFAALLAPFASSSFLPSIPQMSRDLKGTGASSVLAVGAGSIGDIYKPTERGRAMGLFYAGAVLGPAISPVIAGIVTHRGIDKARKALNENNPTGANNNKFIWVWINPLQPLDLLKRRSVLTIGPRFGITNEAILGTFYLAPGAGNIVGSRLSGYVSDATIKRWIAKRAHFVPEDRLRATLISGGILVPCSLIGLGFTIQFWTTTGGLALSLVLLFISGVGFLGVFAVCNTYLVDSVQNRSAEVIATNNCLRYIASAGASAVVLPLIQIIGVAATNGIAATFTLIGFFLILLTIKYGEAWRKAELQAK</sequence>
<keyword evidence="2 5" id="KW-0812">Transmembrane</keyword>
<feature type="transmembrane region" description="Helical" evidence="5">
    <location>
        <begin position="348"/>
        <end position="365"/>
    </location>
</feature>
<evidence type="ECO:0008006" key="8">
    <source>
        <dbReference type="Google" id="ProtNLM"/>
    </source>
</evidence>
<comment type="subcellular location">
    <subcellularLocation>
        <location evidence="1">Membrane</location>
        <topology evidence="1">Multi-pass membrane protein</topology>
    </subcellularLocation>
</comment>
<protein>
    <recommendedName>
        <fullName evidence="8">Major facilitator superfamily (MFS) profile domain-containing protein</fullName>
    </recommendedName>
</protein>
<dbReference type="EMBL" id="BPWL01000003">
    <property type="protein sequence ID" value="GJJ08853.1"/>
    <property type="molecule type" value="Genomic_DNA"/>
</dbReference>
<dbReference type="Pfam" id="PF07690">
    <property type="entry name" value="MFS_1"/>
    <property type="match status" value="1"/>
</dbReference>
<evidence type="ECO:0000256" key="3">
    <source>
        <dbReference type="ARBA" id="ARBA00022989"/>
    </source>
</evidence>
<evidence type="ECO:0000256" key="2">
    <source>
        <dbReference type="ARBA" id="ARBA00022692"/>
    </source>
</evidence>
<gene>
    <name evidence="6" type="ORF">Clacol_003073</name>
</gene>
<dbReference type="AlphaFoldDB" id="A0AAV5A5V3"/>
<dbReference type="SUPFAM" id="SSF103473">
    <property type="entry name" value="MFS general substrate transporter"/>
    <property type="match status" value="1"/>
</dbReference>